<sequence length="613" mass="69530">MARTVSAMAMALRALDLFALLLLLLLPGSISGASINDTTPLESFLTSVQSTAFQVLGNENGTFDPKYYVDLPLKQDLEVTKSAFVNLSRSNIDKGSRKLFHLLFSRSYHCYSTGRFNEFVSEHFNVPGTDLGDYNLSDFANTPERFLPKVKDASAREFALKIHSLWKVLAKKIKREVVEKPQRHTLLPLPNVVVIPGSRFREVYYWDTYWIIRGLLVSKLYETATSVVGNLIYLVNTYGFVPNGARSYYLNRSQPPLLSESVKAVYAETKNKSLIEEAFPALLKEHSFWSSYRFTVHIRDGHGVKHVLTRYNANLYSPRPESYIVDTDTAKNLGSSQEKSKLYHQIATAAESGWDFSSRWMANRLNRTTLVTAYILPVDLNSFLLQASSSMENNIAYFAKLLGKKELQRRFHMHATSRKAAINAVFWNEEMGQYLDYWLVKRNATDIEFKQQKIYSFDKQNQNTDVFPSNFFPLWCGVVRPGDEKVSKLVSSFKKSGLLLAAGVVTSLRETGEQWDYPNAWPNLQHIIIEGFAGARSVEGLALAEDISQRWLKSSYAEFQRVGKMLEKLDARYCGRSGLGGEYNPPTGFGWSNGVVLSLFEKFGWSTKSKLTC</sequence>
<keyword evidence="5" id="KW-1185">Reference proteome</keyword>
<proteinExistence type="inferred from homology"/>
<accession>D8S5R3</accession>
<dbReference type="SUPFAM" id="SSF48208">
    <property type="entry name" value="Six-hairpin glycosidases"/>
    <property type="match status" value="1"/>
</dbReference>
<dbReference type="PANTHER" id="PTHR23403">
    <property type="entry name" value="TREHALASE"/>
    <property type="match status" value="1"/>
</dbReference>
<dbReference type="KEGG" id="smo:SELMODRAFT_177119"/>
<dbReference type="EC" id="3.2.1.28" evidence="2"/>
<dbReference type="PRINTS" id="PR00744">
    <property type="entry name" value="GLHYDRLASE37"/>
</dbReference>
<evidence type="ECO:0000256" key="1">
    <source>
        <dbReference type="ARBA" id="ARBA00005615"/>
    </source>
</evidence>
<keyword evidence="3" id="KW-0732">Signal</keyword>
<protein>
    <recommendedName>
        <fullName evidence="2">Trehalase</fullName>
        <ecNumber evidence="2">3.2.1.28</ecNumber>
    </recommendedName>
    <alternativeName>
        <fullName evidence="2">Alpha-trehalose glucohydrolase</fullName>
    </alternativeName>
</protein>
<gene>
    <name evidence="4" type="ORF">SELMODRAFT_177119</name>
</gene>
<dbReference type="Proteomes" id="UP000001514">
    <property type="component" value="Unassembled WGS sequence"/>
</dbReference>
<dbReference type="FunCoup" id="D8S5R3">
    <property type="interactions" value="766"/>
</dbReference>
<dbReference type="HOGENOM" id="CLU_006451_4_2_1"/>
<dbReference type="InterPro" id="IPR012341">
    <property type="entry name" value="6hp_glycosidase-like_sf"/>
</dbReference>
<dbReference type="GO" id="GO:0005993">
    <property type="term" value="P:trehalose catabolic process"/>
    <property type="evidence" value="ECO:0000318"/>
    <property type="project" value="GO_Central"/>
</dbReference>
<dbReference type="Gramene" id="EFJ20220">
    <property type="protein sequence ID" value="EFJ20220"/>
    <property type="gene ID" value="SELMODRAFT_177119"/>
</dbReference>
<dbReference type="AlphaFoldDB" id="D8S5R3"/>
<name>D8S5R3_SELML</name>
<dbReference type="InParanoid" id="D8S5R3"/>
<feature type="chain" id="PRO_5003122427" description="Trehalase" evidence="3">
    <location>
        <begin position="33"/>
        <end position="613"/>
    </location>
</feature>
<dbReference type="InterPro" id="IPR001661">
    <property type="entry name" value="Glyco_hydro_37"/>
</dbReference>
<comment type="similarity">
    <text evidence="1 2">Belongs to the glycosyl hydrolase 37 family.</text>
</comment>
<keyword evidence="2" id="KW-0378">Hydrolase</keyword>
<dbReference type="OMA" id="APMVYEY"/>
<dbReference type="STRING" id="88036.D8S5R3"/>
<evidence type="ECO:0000313" key="4">
    <source>
        <dbReference type="EMBL" id="EFJ20220.1"/>
    </source>
</evidence>
<dbReference type="GO" id="GO:0004555">
    <property type="term" value="F:alpha,alpha-trehalase activity"/>
    <property type="evidence" value="ECO:0000318"/>
    <property type="project" value="GO_Central"/>
</dbReference>
<evidence type="ECO:0000256" key="2">
    <source>
        <dbReference type="RuleBase" id="RU361180"/>
    </source>
</evidence>
<comment type="catalytic activity">
    <reaction evidence="2">
        <text>alpha,alpha-trehalose + H2O = alpha-D-glucose + beta-D-glucose</text>
        <dbReference type="Rhea" id="RHEA:32675"/>
        <dbReference type="ChEBI" id="CHEBI:15377"/>
        <dbReference type="ChEBI" id="CHEBI:15903"/>
        <dbReference type="ChEBI" id="CHEBI:16551"/>
        <dbReference type="ChEBI" id="CHEBI:17925"/>
        <dbReference type="EC" id="3.2.1.28"/>
    </reaction>
</comment>
<dbReference type="InterPro" id="IPR008928">
    <property type="entry name" value="6-hairpin_glycosidase_sf"/>
</dbReference>
<keyword evidence="2" id="KW-0326">Glycosidase</keyword>
<dbReference type="EMBL" id="GL377603">
    <property type="protein sequence ID" value="EFJ20220.1"/>
    <property type="molecule type" value="Genomic_DNA"/>
</dbReference>
<feature type="signal peptide" evidence="3">
    <location>
        <begin position="1"/>
        <end position="32"/>
    </location>
</feature>
<dbReference type="Pfam" id="PF01204">
    <property type="entry name" value="Trehalase"/>
    <property type="match status" value="1"/>
</dbReference>
<organism evidence="5">
    <name type="scientific">Selaginella moellendorffii</name>
    <name type="common">Spikemoss</name>
    <dbReference type="NCBI Taxonomy" id="88036"/>
    <lineage>
        <taxon>Eukaryota</taxon>
        <taxon>Viridiplantae</taxon>
        <taxon>Streptophyta</taxon>
        <taxon>Embryophyta</taxon>
        <taxon>Tracheophyta</taxon>
        <taxon>Lycopodiopsida</taxon>
        <taxon>Selaginellales</taxon>
        <taxon>Selaginellaceae</taxon>
        <taxon>Selaginella</taxon>
    </lineage>
</organism>
<evidence type="ECO:0000256" key="3">
    <source>
        <dbReference type="SAM" id="SignalP"/>
    </source>
</evidence>
<dbReference type="PANTHER" id="PTHR23403:SF1">
    <property type="entry name" value="TREHALASE"/>
    <property type="match status" value="1"/>
</dbReference>
<evidence type="ECO:0000313" key="5">
    <source>
        <dbReference type="Proteomes" id="UP000001514"/>
    </source>
</evidence>
<dbReference type="Gene3D" id="1.50.10.10">
    <property type="match status" value="1"/>
</dbReference>
<reference evidence="4 5" key="1">
    <citation type="journal article" date="2011" name="Science">
        <title>The Selaginella genome identifies genetic changes associated with the evolution of vascular plants.</title>
        <authorList>
            <person name="Banks J.A."/>
            <person name="Nishiyama T."/>
            <person name="Hasebe M."/>
            <person name="Bowman J.L."/>
            <person name="Gribskov M."/>
            <person name="dePamphilis C."/>
            <person name="Albert V.A."/>
            <person name="Aono N."/>
            <person name="Aoyama T."/>
            <person name="Ambrose B.A."/>
            <person name="Ashton N.W."/>
            <person name="Axtell M.J."/>
            <person name="Barker E."/>
            <person name="Barker M.S."/>
            <person name="Bennetzen J.L."/>
            <person name="Bonawitz N.D."/>
            <person name="Chapple C."/>
            <person name="Cheng C."/>
            <person name="Correa L.G."/>
            <person name="Dacre M."/>
            <person name="DeBarry J."/>
            <person name="Dreyer I."/>
            <person name="Elias M."/>
            <person name="Engstrom E.M."/>
            <person name="Estelle M."/>
            <person name="Feng L."/>
            <person name="Finet C."/>
            <person name="Floyd S.K."/>
            <person name="Frommer W.B."/>
            <person name="Fujita T."/>
            <person name="Gramzow L."/>
            <person name="Gutensohn M."/>
            <person name="Harholt J."/>
            <person name="Hattori M."/>
            <person name="Heyl A."/>
            <person name="Hirai T."/>
            <person name="Hiwatashi Y."/>
            <person name="Ishikawa M."/>
            <person name="Iwata M."/>
            <person name="Karol K.G."/>
            <person name="Koehler B."/>
            <person name="Kolukisaoglu U."/>
            <person name="Kubo M."/>
            <person name="Kurata T."/>
            <person name="Lalonde S."/>
            <person name="Li K."/>
            <person name="Li Y."/>
            <person name="Litt A."/>
            <person name="Lyons E."/>
            <person name="Manning G."/>
            <person name="Maruyama T."/>
            <person name="Michael T.P."/>
            <person name="Mikami K."/>
            <person name="Miyazaki S."/>
            <person name="Morinaga S."/>
            <person name="Murata T."/>
            <person name="Mueller-Roeber B."/>
            <person name="Nelson D.R."/>
            <person name="Obara M."/>
            <person name="Oguri Y."/>
            <person name="Olmstead R.G."/>
            <person name="Onodera N."/>
            <person name="Petersen B.L."/>
            <person name="Pils B."/>
            <person name="Prigge M."/>
            <person name="Rensing S.A."/>
            <person name="Riano-Pachon D.M."/>
            <person name="Roberts A.W."/>
            <person name="Sato Y."/>
            <person name="Scheller H.V."/>
            <person name="Schulz B."/>
            <person name="Schulz C."/>
            <person name="Shakirov E.V."/>
            <person name="Shibagaki N."/>
            <person name="Shinohara N."/>
            <person name="Shippen D.E."/>
            <person name="Soerensen I."/>
            <person name="Sotooka R."/>
            <person name="Sugimoto N."/>
            <person name="Sugita M."/>
            <person name="Sumikawa N."/>
            <person name="Tanurdzic M."/>
            <person name="Theissen G."/>
            <person name="Ulvskov P."/>
            <person name="Wakazuki S."/>
            <person name="Weng J.K."/>
            <person name="Willats W.W."/>
            <person name="Wipf D."/>
            <person name="Wolf P.G."/>
            <person name="Yang L."/>
            <person name="Zimmer A.D."/>
            <person name="Zhu Q."/>
            <person name="Mitros T."/>
            <person name="Hellsten U."/>
            <person name="Loque D."/>
            <person name="Otillar R."/>
            <person name="Salamov A."/>
            <person name="Schmutz J."/>
            <person name="Shapiro H."/>
            <person name="Lindquist E."/>
            <person name="Lucas S."/>
            <person name="Rokhsar D."/>
            <person name="Grigoriev I.V."/>
        </authorList>
    </citation>
    <scope>NUCLEOTIDE SEQUENCE [LARGE SCALE GENOMIC DNA]</scope>
</reference>
<dbReference type="eggNOG" id="KOG0602">
    <property type="taxonomic scope" value="Eukaryota"/>
</dbReference>